<gene>
    <name evidence="2" type="primary">64</name>
    <name evidence="2" type="ORF">DOBBYSSOCK_SEA_64</name>
</gene>
<sequence>MKDKRLYAKFTLDFADSHKVMPLSDKAFRCLVEATLWSRKQMTDGLLPSRYAVARWSLEVLQELASNDPLKPSLEEVEEGWMIRDFAEHQETKADIEARRERNKEAGRKGGLAKSKRSAKRGAKHSASEVVSENVAETETYITSRSNSNEEEPNRIDVHQLVSELAKACRERGVKVPDSLDGWTTDARRLLDIDHRPLAEALDVLRWSQTDPFWSTNILSMGKFRKQYDQLRLKAGVKPTADPEELVREMWRSGSVGKLTELTGMTPDIIRWPDTEPEGFDRDKHRIEQRRKWIEDHRDEIVQRLRGAM</sequence>
<proteinExistence type="predicted"/>
<evidence type="ECO:0000313" key="3">
    <source>
        <dbReference type="Proteomes" id="UP000326635"/>
    </source>
</evidence>
<dbReference type="GeneID" id="77930233"/>
<organism evidence="2 3">
    <name type="scientific">Gordonia phage DobbysSock</name>
    <dbReference type="NCBI Taxonomy" id="2652880"/>
    <lineage>
        <taxon>Viruses</taxon>
        <taxon>Duplodnaviria</taxon>
        <taxon>Heunggongvirae</taxon>
        <taxon>Uroviricota</taxon>
        <taxon>Caudoviricetes</taxon>
        <taxon>Beenievirus</taxon>
        <taxon>Beenievirus dobbyssock</taxon>
    </lineage>
</organism>
<dbReference type="EMBL" id="MN428048">
    <property type="protein sequence ID" value="QFP96185.1"/>
    <property type="molecule type" value="Genomic_DNA"/>
</dbReference>
<reference evidence="2 3" key="1">
    <citation type="submission" date="2019-09" db="EMBL/GenBank/DDBJ databases">
        <authorList>
            <person name="Emmett G."/>
            <person name="DeLuca S.W."/>
            <person name="Gurney S.M.R."/>
            <person name="Garlena R.A."/>
            <person name="Russell D.A."/>
            <person name="Pope W.H."/>
            <person name="Jacobs-Sera D."/>
            <person name="Hatfull G.F."/>
        </authorList>
    </citation>
    <scope>NUCLEOTIDE SEQUENCE [LARGE SCALE GENOMIC DNA]</scope>
</reference>
<dbReference type="Proteomes" id="UP000326635">
    <property type="component" value="Segment"/>
</dbReference>
<keyword evidence="3" id="KW-1185">Reference proteome</keyword>
<protein>
    <recommendedName>
        <fullName evidence="4">Helix-turn-helix DNA binding domain protein</fullName>
    </recommendedName>
</protein>
<evidence type="ECO:0000256" key="1">
    <source>
        <dbReference type="SAM" id="MobiDB-lite"/>
    </source>
</evidence>
<feature type="compositionally biased region" description="Basic and acidic residues" evidence="1">
    <location>
        <begin position="92"/>
        <end position="108"/>
    </location>
</feature>
<dbReference type="KEGG" id="vg:77930233"/>
<accession>A0A5P8DB25</accession>
<evidence type="ECO:0000313" key="2">
    <source>
        <dbReference type="EMBL" id="QFP96185.1"/>
    </source>
</evidence>
<feature type="region of interest" description="Disordered" evidence="1">
    <location>
        <begin position="92"/>
        <end position="135"/>
    </location>
</feature>
<name>A0A5P8DB25_9CAUD</name>
<dbReference type="RefSeq" id="YP_010654386.1">
    <property type="nucleotide sequence ID" value="NC_070810.1"/>
</dbReference>
<evidence type="ECO:0008006" key="4">
    <source>
        <dbReference type="Google" id="ProtNLM"/>
    </source>
</evidence>
<feature type="compositionally biased region" description="Basic residues" evidence="1">
    <location>
        <begin position="114"/>
        <end position="124"/>
    </location>
</feature>